<sequence length="125" mass="14356">MHTMGSLCLRFLLPSIQGYKNKIISHEAKFDSFMSWANPPRGMNFGPLESKRYFAKNDGATGEPAFVEVSEKWLVVANFQKLNAFKNYKCGAHNKFFEINVYEKDPVSLRYWRADVARPATDVDL</sequence>
<dbReference type="EMBL" id="ML977595">
    <property type="protein sequence ID" value="KAF1999499.1"/>
    <property type="molecule type" value="Genomic_DNA"/>
</dbReference>
<dbReference type="AlphaFoldDB" id="A0A6A5WFE3"/>
<evidence type="ECO:0000313" key="1">
    <source>
        <dbReference type="EMBL" id="KAF1999499.1"/>
    </source>
</evidence>
<gene>
    <name evidence="1" type="ORF">P154DRAFT_554760</name>
</gene>
<keyword evidence="2" id="KW-1185">Reference proteome</keyword>
<dbReference type="Proteomes" id="UP000799779">
    <property type="component" value="Unassembled WGS sequence"/>
</dbReference>
<organism evidence="1 2">
    <name type="scientific">Amniculicola lignicola CBS 123094</name>
    <dbReference type="NCBI Taxonomy" id="1392246"/>
    <lineage>
        <taxon>Eukaryota</taxon>
        <taxon>Fungi</taxon>
        <taxon>Dikarya</taxon>
        <taxon>Ascomycota</taxon>
        <taxon>Pezizomycotina</taxon>
        <taxon>Dothideomycetes</taxon>
        <taxon>Pleosporomycetidae</taxon>
        <taxon>Pleosporales</taxon>
        <taxon>Amniculicolaceae</taxon>
        <taxon>Amniculicola</taxon>
    </lineage>
</organism>
<proteinExistence type="predicted"/>
<accession>A0A6A5WFE3</accession>
<evidence type="ECO:0000313" key="2">
    <source>
        <dbReference type="Proteomes" id="UP000799779"/>
    </source>
</evidence>
<name>A0A6A5WFE3_9PLEO</name>
<protein>
    <submittedName>
        <fullName evidence="1">Uncharacterized protein</fullName>
    </submittedName>
</protein>
<dbReference type="OrthoDB" id="10264507at2759"/>
<reference evidence="1" key="1">
    <citation type="journal article" date="2020" name="Stud. Mycol.">
        <title>101 Dothideomycetes genomes: a test case for predicting lifestyles and emergence of pathogens.</title>
        <authorList>
            <person name="Haridas S."/>
            <person name="Albert R."/>
            <person name="Binder M."/>
            <person name="Bloem J."/>
            <person name="Labutti K."/>
            <person name="Salamov A."/>
            <person name="Andreopoulos B."/>
            <person name="Baker S."/>
            <person name="Barry K."/>
            <person name="Bills G."/>
            <person name="Bluhm B."/>
            <person name="Cannon C."/>
            <person name="Castanera R."/>
            <person name="Culley D."/>
            <person name="Daum C."/>
            <person name="Ezra D."/>
            <person name="Gonzalez J."/>
            <person name="Henrissat B."/>
            <person name="Kuo A."/>
            <person name="Liang C."/>
            <person name="Lipzen A."/>
            <person name="Lutzoni F."/>
            <person name="Magnuson J."/>
            <person name="Mondo S."/>
            <person name="Nolan M."/>
            <person name="Ohm R."/>
            <person name="Pangilinan J."/>
            <person name="Park H.-J."/>
            <person name="Ramirez L."/>
            <person name="Alfaro M."/>
            <person name="Sun H."/>
            <person name="Tritt A."/>
            <person name="Yoshinaga Y."/>
            <person name="Zwiers L.-H."/>
            <person name="Turgeon B."/>
            <person name="Goodwin S."/>
            <person name="Spatafora J."/>
            <person name="Crous P."/>
            <person name="Grigoriev I."/>
        </authorList>
    </citation>
    <scope>NUCLEOTIDE SEQUENCE</scope>
    <source>
        <strain evidence="1">CBS 123094</strain>
    </source>
</reference>